<dbReference type="GO" id="GO:0016757">
    <property type="term" value="F:glycosyltransferase activity"/>
    <property type="evidence" value="ECO:0007669"/>
    <property type="project" value="InterPro"/>
</dbReference>
<dbReference type="Proteomes" id="UP000034081">
    <property type="component" value="Unassembled WGS sequence"/>
</dbReference>
<reference evidence="4 5" key="1">
    <citation type="journal article" date="2015" name="Nature">
        <title>rRNA introns, odd ribosomes, and small enigmatic genomes across a large radiation of phyla.</title>
        <authorList>
            <person name="Brown C.T."/>
            <person name="Hug L.A."/>
            <person name="Thomas B.C."/>
            <person name="Sharon I."/>
            <person name="Castelle C.J."/>
            <person name="Singh A."/>
            <person name="Wilkins M.J."/>
            <person name="Williams K.H."/>
            <person name="Banfield J.F."/>
        </authorList>
    </citation>
    <scope>NUCLEOTIDE SEQUENCE [LARGE SCALE GENOMIC DNA]</scope>
</reference>
<dbReference type="STRING" id="1618570.UT08_C0001G0017"/>
<evidence type="ECO:0000256" key="1">
    <source>
        <dbReference type="ARBA" id="ARBA00022679"/>
    </source>
</evidence>
<sequence length="367" mass="42393">MKILFDHQIFSFQDYGGVSRIFYELASGIKKTNNEVIIEGRFSNNIFLPKLKKGVIPFLPNLKFPYKNYLVFYLNYFFGEKKVSQADYDLLHVTYFHPYFLNKLKGKPYVVTVYDMIHEIFSKDYKDLRNKTSVYKKEVVTKANQIIAISENTKKDLIKIYKIPADKINVVYLANPLDKITPTFVHGLPKKYILFVGSRIGYDNFEFFIKSISDILRKKKDIFLVCSGGEYFSEAEKNEFTKLGISNKVVYKNFVTDGQSAYIFKKAIIYITPTLYEGFGLQILEAFSMSCPVIASKVSSIPEVAGDAVYYIDPKNADSINESVEMMLKNEKLRSSLVKKGKTQLMRFSWDKTVKETLRVYEKAIAD</sequence>
<evidence type="ECO:0000313" key="5">
    <source>
        <dbReference type="Proteomes" id="UP000034081"/>
    </source>
</evidence>
<dbReference type="Pfam" id="PF00534">
    <property type="entry name" value="Glycos_transf_1"/>
    <property type="match status" value="1"/>
</dbReference>
<proteinExistence type="predicted"/>
<protein>
    <submittedName>
        <fullName evidence="4">Glycosyl transferase, group 1</fullName>
    </submittedName>
</protein>
<dbReference type="InterPro" id="IPR001296">
    <property type="entry name" value="Glyco_trans_1"/>
</dbReference>
<feature type="domain" description="Glycosyl transferase family 1" evidence="2">
    <location>
        <begin position="189"/>
        <end position="343"/>
    </location>
</feature>
<dbReference type="Pfam" id="PF13439">
    <property type="entry name" value="Glyco_transf_4"/>
    <property type="match status" value="1"/>
</dbReference>
<keyword evidence="1 4" id="KW-0808">Transferase</keyword>
<evidence type="ECO:0000259" key="2">
    <source>
        <dbReference type="Pfam" id="PF00534"/>
    </source>
</evidence>
<dbReference type="InterPro" id="IPR028098">
    <property type="entry name" value="Glyco_trans_4-like_N"/>
</dbReference>
<dbReference type="GO" id="GO:0009103">
    <property type="term" value="P:lipopolysaccharide biosynthetic process"/>
    <property type="evidence" value="ECO:0007669"/>
    <property type="project" value="TreeGrafter"/>
</dbReference>
<evidence type="ECO:0000313" key="4">
    <source>
        <dbReference type="EMBL" id="KKQ86151.1"/>
    </source>
</evidence>
<gene>
    <name evidence="4" type="ORF">UT08_C0001G0017</name>
</gene>
<comment type="caution">
    <text evidence="4">The sequence shown here is derived from an EMBL/GenBank/DDBJ whole genome shotgun (WGS) entry which is preliminary data.</text>
</comment>
<dbReference type="CDD" id="cd03809">
    <property type="entry name" value="GT4_MtfB-like"/>
    <property type="match status" value="1"/>
</dbReference>
<accession>A0A0G0PA38</accession>
<dbReference type="SUPFAM" id="SSF53756">
    <property type="entry name" value="UDP-Glycosyltransferase/glycogen phosphorylase"/>
    <property type="match status" value="1"/>
</dbReference>
<evidence type="ECO:0000259" key="3">
    <source>
        <dbReference type="Pfam" id="PF13439"/>
    </source>
</evidence>
<dbReference type="PANTHER" id="PTHR46401:SF2">
    <property type="entry name" value="GLYCOSYLTRANSFERASE WBBK-RELATED"/>
    <property type="match status" value="1"/>
</dbReference>
<name>A0A0G0PA38_9BACT</name>
<feature type="domain" description="Glycosyltransferase subfamily 4-like N-terminal" evidence="3">
    <location>
        <begin position="15"/>
        <end position="172"/>
    </location>
</feature>
<dbReference type="Gene3D" id="3.40.50.2000">
    <property type="entry name" value="Glycogen Phosphorylase B"/>
    <property type="match status" value="2"/>
</dbReference>
<dbReference type="AlphaFoldDB" id="A0A0G0PA38"/>
<dbReference type="PANTHER" id="PTHR46401">
    <property type="entry name" value="GLYCOSYLTRANSFERASE WBBK-RELATED"/>
    <property type="match status" value="1"/>
</dbReference>
<organism evidence="4 5">
    <name type="scientific">Candidatus Woesebacteria bacterium GW2011_GWB1_38_8</name>
    <dbReference type="NCBI Taxonomy" id="1618570"/>
    <lineage>
        <taxon>Bacteria</taxon>
        <taxon>Candidatus Woeseibacteriota</taxon>
    </lineage>
</organism>
<dbReference type="EMBL" id="LBVL01000001">
    <property type="protein sequence ID" value="KKQ86151.1"/>
    <property type="molecule type" value="Genomic_DNA"/>
</dbReference>